<comment type="caution">
    <text evidence="1">The sequence shown here is derived from an EMBL/GenBank/DDBJ whole genome shotgun (WGS) entry which is preliminary data.</text>
</comment>
<sequence>MEAYDKKGGRPFERMAGYENEDCPLWKNVVRSCHNMEGFSLLGDDVVRCADGDGIRVRFWDKLFLKEDVVPYMEEDFESLGGREVGASYDTTALSGD</sequence>
<evidence type="ECO:0000313" key="2">
    <source>
        <dbReference type="Proteomes" id="UP001341840"/>
    </source>
</evidence>
<dbReference type="EMBL" id="JASCZI010272369">
    <property type="protein sequence ID" value="MED6221909.1"/>
    <property type="molecule type" value="Genomic_DNA"/>
</dbReference>
<keyword evidence="2" id="KW-1185">Reference proteome</keyword>
<accession>A0ABU6ZIX7</accession>
<dbReference type="Proteomes" id="UP001341840">
    <property type="component" value="Unassembled WGS sequence"/>
</dbReference>
<organism evidence="1 2">
    <name type="scientific">Stylosanthes scabra</name>
    <dbReference type="NCBI Taxonomy" id="79078"/>
    <lineage>
        <taxon>Eukaryota</taxon>
        <taxon>Viridiplantae</taxon>
        <taxon>Streptophyta</taxon>
        <taxon>Embryophyta</taxon>
        <taxon>Tracheophyta</taxon>
        <taxon>Spermatophyta</taxon>
        <taxon>Magnoliopsida</taxon>
        <taxon>eudicotyledons</taxon>
        <taxon>Gunneridae</taxon>
        <taxon>Pentapetalae</taxon>
        <taxon>rosids</taxon>
        <taxon>fabids</taxon>
        <taxon>Fabales</taxon>
        <taxon>Fabaceae</taxon>
        <taxon>Papilionoideae</taxon>
        <taxon>50 kb inversion clade</taxon>
        <taxon>dalbergioids sensu lato</taxon>
        <taxon>Dalbergieae</taxon>
        <taxon>Pterocarpus clade</taxon>
        <taxon>Stylosanthes</taxon>
    </lineage>
</organism>
<evidence type="ECO:0000313" key="1">
    <source>
        <dbReference type="EMBL" id="MED6221909.1"/>
    </source>
</evidence>
<reference evidence="1 2" key="1">
    <citation type="journal article" date="2023" name="Plants (Basel)">
        <title>Bridging the Gap: Combining Genomics and Transcriptomics Approaches to Understand Stylosanthes scabra, an Orphan Legume from the Brazilian Caatinga.</title>
        <authorList>
            <person name="Ferreira-Neto J.R.C."/>
            <person name="da Silva M.D."/>
            <person name="Binneck E."/>
            <person name="de Melo N.F."/>
            <person name="da Silva R.H."/>
            <person name="de Melo A.L.T.M."/>
            <person name="Pandolfi V."/>
            <person name="Bustamante F.O."/>
            <person name="Brasileiro-Vidal A.C."/>
            <person name="Benko-Iseppon A.M."/>
        </authorList>
    </citation>
    <scope>NUCLEOTIDE SEQUENCE [LARGE SCALE GENOMIC DNA]</scope>
    <source>
        <tissue evidence="1">Leaves</tissue>
    </source>
</reference>
<gene>
    <name evidence="1" type="ORF">PIB30_059316</name>
</gene>
<name>A0ABU6ZIX7_9FABA</name>
<protein>
    <submittedName>
        <fullName evidence="1">Uncharacterized protein</fullName>
    </submittedName>
</protein>
<proteinExistence type="predicted"/>